<dbReference type="SUPFAM" id="SSF101447">
    <property type="entry name" value="Formin homology 2 domain (FH2 domain)"/>
    <property type="match status" value="1"/>
</dbReference>
<dbReference type="Proteomes" id="UP001396334">
    <property type="component" value="Unassembled WGS sequence"/>
</dbReference>
<dbReference type="PANTHER" id="PTHR23213">
    <property type="entry name" value="FORMIN-RELATED"/>
    <property type="match status" value="1"/>
</dbReference>
<sequence length="76" mass="8583">MVPTKEEEDKLYGFKGDTNDLGSAEKFVKAILSVRFAFLRAEAMLYQGTFVDEVIHLKSSFSMLEEACKRMNVGTI</sequence>
<evidence type="ECO:0000256" key="1">
    <source>
        <dbReference type="ARBA" id="ARBA00025793"/>
    </source>
</evidence>
<evidence type="ECO:0000259" key="2">
    <source>
        <dbReference type="PROSITE" id="PS51444"/>
    </source>
</evidence>
<dbReference type="InterPro" id="IPR015425">
    <property type="entry name" value="FH2_Formin"/>
</dbReference>
<reference evidence="3 4" key="1">
    <citation type="journal article" date="2024" name="G3 (Bethesda)">
        <title>Genome assembly of Hibiscus sabdariffa L. provides insights into metabolisms of medicinal natural products.</title>
        <authorList>
            <person name="Kim T."/>
        </authorList>
    </citation>
    <scope>NUCLEOTIDE SEQUENCE [LARGE SCALE GENOMIC DNA]</scope>
    <source>
        <strain evidence="3">TK-2024</strain>
        <tissue evidence="3">Old leaves</tissue>
    </source>
</reference>
<feature type="domain" description="FH2" evidence="2">
    <location>
        <begin position="1"/>
        <end position="76"/>
    </location>
</feature>
<name>A0ABR2RVR7_9ROSI</name>
<dbReference type="Pfam" id="PF02181">
    <property type="entry name" value="FH2"/>
    <property type="match status" value="1"/>
</dbReference>
<dbReference type="PROSITE" id="PS51444">
    <property type="entry name" value="FH2"/>
    <property type="match status" value="1"/>
</dbReference>
<dbReference type="Gene3D" id="1.20.58.2220">
    <property type="entry name" value="Formin, FH2 domain"/>
    <property type="match status" value="1"/>
</dbReference>
<dbReference type="InterPro" id="IPR027643">
    <property type="entry name" value="Formin-like_plant"/>
</dbReference>
<comment type="similarity">
    <text evidence="1">Belongs to the formin-like family. Class-I subfamily.</text>
</comment>
<proteinExistence type="inferred from homology"/>
<evidence type="ECO:0000313" key="4">
    <source>
        <dbReference type="Proteomes" id="UP001396334"/>
    </source>
</evidence>
<accession>A0ABR2RVR7</accession>
<organism evidence="3 4">
    <name type="scientific">Hibiscus sabdariffa</name>
    <name type="common">roselle</name>
    <dbReference type="NCBI Taxonomy" id="183260"/>
    <lineage>
        <taxon>Eukaryota</taxon>
        <taxon>Viridiplantae</taxon>
        <taxon>Streptophyta</taxon>
        <taxon>Embryophyta</taxon>
        <taxon>Tracheophyta</taxon>
        <taxon>Spermatophyta</taxon>
        <taxon>Magnoliopsida</taxon>
        <taxon>eudicotyledons</taxon>
        <taxon>Gunneridae</taxon>
        <taxon>Pentapetalae</taxon>
        <taxon>rosids</taxon>
        <taxon>malvids</taxon>
        <taxon>Malvales</taxon>
        <taxon>Malvaceae</taxon>
        <taxon>Malvoideae</taxon>
        <taxon>Hibiscus</taxon>
    </lineage>
</organism>
<dbReference type="PANTHER" id="PTHR23213:SF177">
    <property type="entry name" value="FORMIN-LIKE PROTEIN 11"/>
    <property type="match status" value="1"/>
</dbReference>
<protein>
    <recommendedName>
        <fullName evidence="2">FH2 domain-containing protein</fullName>
    </recommendedName>
</protein>
<comment type="caution">
    <text evidence="3">The sequence shown here is derived from an EMBL/GenBank/DDBJ whole genome shotgun (WGS) entry which is preliminary data.</text>
</comment>
<dbReference type="InterPro" id="IPR042201">
    <property type="entry name" value="FH2_Formin_sf"/>
</dbReference>
<gene>
    <name evidence="3" type="ORF">V6N11_079455</name>
</gene>
<keyword evidence="4" id="KW-1185">Reference proteome</keyword>
<dbReference type="EMBL" id="JBBPBN010000020">
    <property type="protein sequence ID" value="KAK9016964.1"/>
    <property type="molecule type" value="Genomic_DNA"/>
</dbReference>
<evidence type="ECO:0000313" key="3">
    <source>
        <dbReference type="EMBL" id="KAK9016964.1"/>
    </source>
</evidence>